<dbReference type="GO" id="GO:0003677">
    <property type="term" value="F:DNA binding"/>
    <property type="evidence" value="ECO:0007669"/>
    <property type="project" value="UniProtKB-KW"/>
</dbReference>
<dbReference type="Gene3D" id="2.10.109.10">
    <property type="entry name" value="Umud Fragment, subunit A"/>
    <property type="match status" value="1"/>
</dbReference>
<dbReference type="SUPFAM" id="SSF47413">
    <property type="entry name" value="lambda repressor-like DNA-binding domains"/>
    <property type="match status" value="1"/>
</dbReference>
<evidence type="ECO:0000256" key="2">
    <source>
        <dbReference type="ARBA" id="ARBA00023125"/>
    </source>
</evidence>
<dbReference type="PANTHER" id="PTHR40661">
    <property type="match status" value="1"/>
</dbReference>
<organism evidence="5 6">
    <name type="scientific">Agathobacter rectalis</name>
    <dbReference type="NCBI Taxonomy" id="39491"/>
    <lineage>
        <taxon>Bacteria</taxon>
        <taxon>Bacillati</taxon>
        <taxon>Bacillota</taxon>
        <taxon>Clostridia</taxon>
        <taxon>Lachnospirales</taxon>
        <taxon>Lachnospiraceae</taxon>
        <taxon>Agathobacter</taxon>
    </lineage>
</organism>
<dbReference type="PANTHER" id="PTHR40661:SF1">
    <property type="entry name" value="HTH CRO_C1-TYPE DOMAIN-CONTAINING PROTEIN"/>
    <property type="match status" value="1"/>
</dbReference>
<dbReference type="AlphaFoldDB" id="A0A0M6WYP7"/>
<keyword evidence="1" id="KW-0805">Transcription regulation</keyword>
<sequence>MYSIGEIISTYRKKKGLLQQDLADELAKEGITISYKAISNWERNLAEPSVTIFYKVCRILGITNMYEAYFGVNPADPFSSLTDEGKEKAMDYINLLHASGMYEKQTAKIIPFRSIDIFENAVSAGTGNFLVDGPKETVRIDESILPEDTTFGVRISGDSMEPEFHDGQIAWVLQQESVANGEIGIFALNGEAYIKKLQNDKDGIFLISLNEKYAPIKVSENDRLDIFGKVLGKSDASAITGHCR</sequence>
<evidence type="ECO:0000313" key="5">
    <source>
        <dbReference type="EMBL" id="CRL42354.1"/>
    </source>
</evidence>
<dbReference type="EMBL" id="CVRQ01000069">
    <property type="protein sequence ID" value="CRL42354.1"/>
    <property type="molecule type" value="Genomic_DNA"/>
</dbReference>
<keyword evidence="3" id="KW-0804">Transcription</keyword>
<keyword evidence="2" id="KW-0238">DNA-binding</keyword>
<name>A0A0M6WYP7_9FIRM</name>
<dbReference type="InterPro" id="IPR001387">
    <property type="entry name" value="Cro/C1-type_HTH"/>
</dbReference>
<dbReference type="Proteomes" id="UP000049472">
    <property type="component" value="Unassembled WGS sequence"/>
</dbReference>
<dbReference type="SUPFAM" id="SSF51306">
    <property type="entry name" value="LexA/Signal peptidase"/>
    <property type="match status" value="1"/>
</dbReference>
<dbReference type="InterPro" id="IPR036286">
    <property type="entry name" value="LexA/Signal_pep-like_sf"/>
</dbReference>
<protein>
    <submittedName>
        <fullName evidence="5">LexA repressor</fullName>
    </submittedName>
</protein>
<dbReference type="CDD" id="cd00093">
    <property type="entry name" value="HTH_XRE"/>
    <property type="match status" value="1"/>
</dbReference>
<evidence type="ECO:0000256" key="3">
    <source>
        <dbReference type="ARBA" id="ARBA00023163"/>
    </source>
</evidence>
<dbReference type="Pfam" id="PF00717">
    <property type="entry name" value="Peptidase_S24"/>
    <property type="match status" value="1"/>
</dbReference>
<evidence type="ECO:0000313" key="6">
    <source>
        <dbReference type="Proteomes" id="UP000049472"/>
    </source>
</evidence>
<accession>A0A0M6WYP7</accession>
<dbReference type="RefSeq" id="WP_055062795.1">
    <property type="nucleotide sequence ID" value="NZ_CVRQ01000069.1"/>
</dbReference>
<dbReference type="PROSITE" id="PS50943">
    <property type="entry name" value="HTH_CROC1"/>
    <property type="match status" value="1"/>
</dbReference>
<dbReference type="InterPro" id="IPR010982">
    <property type="entry name" value="Lambda_DNA-bd_dom_sf"/>
</dbReference>
<dbReference type="CDD" id="cd06529">
    <property type="entry name" value="S24_LexA-like"/>
    <property type="match status" value="1"/>
</dbReference>
<dbReference type="Pfam" id="PF01381">
    <property type="entry name" value="HTH_3"/>
    <property type="match status" value="1"/>
</dbReference>
<dbReference type="InterPro" id="IPR015927">
    <property type="entry name" value="Peptidase_S24_S26A/B/C"/>
</dbReference>
<evidence type="ECO:0000256" key="1">
    <source>
        <dbReference type="ARBA" id="ARBA00023015"/>
    </source>
</evidence>
<proteinExistence type="predicted"/>
<gene>
    <name evidence="5" type="ORF">T1815_01431</name>
</gene>
<evidence type="ECO:0000259" key="4">
    <source>
        <dbReference type="PROSITE" id="PS50943"/>
    </source>
</evidence>
<dbReference type="InterPro" id="IPR039418">
    <property type="entry name" value="LexA-like"/>
</dbReference>
<keyword evidence="6" id="KW-1185">Reference proteome</keyword>
<dbReference type="Gene3D" id="1.10.260.40">
    <property type="entry name" value="lambda repressor-like DNA-binding domains"/>
    <property type="match status" value="1"/>
</dbReference>
<reference evidence="6" key="1">
    <citation type="submission" date="2015-05" db="EMBL/GenBank/DDBJ databases">
        <authorList>
            <consortium name="Pathogen Informatics"/>
        </authorList>
    </citation>
    <scope>NUCLEOTIDE SEQUENCE [LARGE SCALE GENOMIC DNA]</scope>
    <source>
        <strain evidence="6">T1-815</strain>
    </source>
</reference>
<feature type="domain" description="HTH cro/C1-type" evidence="4">
    <location>
        <begin position="8"/>
        <end position="68"/>
    </location>
</feature>